<sequence>MKTIMKKVYRTINGREFTNKAKAISVEKKYLRARRCQKKREACTHVFETITYFHRSSYSGPMIGALERMTYKRCRKCKYRLWLS</sequence>
<gene>
    <name evidence="1" type="ORF">LCGC14_2667410</name>
</gene>
<proteinExistence type="predicted"/>
<name>A0A0F9C087_9ZZZZ</name>
<dbReference type="EMBL" id="LAZR01046680">
    <property type="protein sequence ID" value="KKK95979.1"/>
    <property type="molecule type" value="Genomic_DNA"/>
</dbReference>
<accession>A0A0F9C087</accession>
<organism evidence="1">
    <name type="scientific">marine sediment metagenome</name>
    <dbReference type="NCBI Taxonomy" id="412755"/>
    <lineage>
        <taxon>unclassified sequences</taxon>
        <taxon>metagenomes</taxon>
        <taxon>ecological metagenomes</taxon>
    </lineage>
</organism>
<protein>
    <submittedName>
        <fullName evidence="1">Uncharacterized protein</fullName>
    </submittedName>
</protein>
<comment type="caution">
    <text evidence="1">The sequence shown here is derived from an EMBL/GenBank/DDBJ whole genome shotgun (WGS) entry which is preliminary data.</text>
</comment>
<reference evidence="1" key="1">
    <citation type="journal article" date="2015" name="Nature">
        <title>Complex archaea that bridge the gap between prokaryotes and eukaryotes.</title>
        <authorList>
            <person name="Spang A."/>
            <person name="Saw J.H."/>
            <person name="Jorgensen S.L."/>
            <person name="Zaremba-Niedzwiedzka K."/>
            <person name="Martijn J."/>
            <person name="Lind A.E."/>
            <person name="van Eijk R."/>
            <person name="Schleper C."/>
            <person name="Guy L."/>
            <person name="Ettema T.J."/>
        </authorList>
    </citation>
    <scope>NUCLEOTIDE SEQUENCE</scope>
</reference>
<evidence type="ECO:0000313" key="1">
    <source>
        <dbReference type="EMBL" id="KKK95979.1"/>
    </source>
</evidence>
<dbReference type="AlphaFoldDB" id="A0A0F9C087"/>